<comment type="cofactor">
    <cofactor evidence="9">
        <name>Zn(2+)</name>
        <dbReference type="ChEBI" id="CHEBI:29105"/>
    </cofactor>
    <text evidence="9">Binds 1 zinc ion.</text>
</comment>
<protein>
    <recommendedName>
        <fullName evidence="8">oligopeptidase A</fullName>
        <ecNumber evidence="8">3.4.24.70</ecNumber>
    </recommendedName>
</protein>
<keyword evidence="4 9" id="KW-0378">Hydrolase</keyword>
<dbReference type="InParanoid" id="A0A317ZN71"/>
<evidence type="ECO:0000256" key="5">
    <source>
        <dbReference type="ARBA" id="ARBA00022833"/>
    </source>
</evidence>
<proteinExistence type="inferred from homology"/>
<dbReference type="InterPro" id="IPR045090">
    <property type="entry name" value="Pept_M3A_M3B"/>
</dbReference>
<keyword evidence="3 9" id="KW-0479">Metal-binding</keyword>
<keyword evidence="2 9" id="KW-0645">Protease</keyword>
<dbReference type="Gene3D" id="3.40.390.10">
    <property type="entry name" value="Collagenase (Catalytic Domain)"/>
    <property type="match status" value="1"/>
</dbReference>
<evidence type="ECO:0000256" key="4">
    <source>
        <dbReference type="ARBA" id="ARBA00022801"/>
    </source>
</evidence>
<dbReference type="Gene3D" id="1.10.1370.10">
    <property type="entry name" value="Neurolysin, domain 3"/>
    <property type="match status" value="1"/>
</dbReference>
<comment type="caution">
    <text evidence="13">The sequence shown here is derived from an EMBL/GenBank/DDBJ whole genome shotgun (WGS) entry which is preliminary data.</text>
</comment>
<evidence type="ECO:0000256" key="2">
    <source>
        <dbReference type="ARBA" id="ARBA00022670"/>
    </source>
</evidence>
<sequence>MHPFLSEDFYINWPALTPDHIEADINKALQDARSTVDTVAGQEAPLSYANTIAALDDGLEPLNRAWGLVSHLDSVCNSPELRAAHNKMLPKVTEFFSGIPLNDALWEKIKAFGESDDVAKLTPTKQRYVEETLADFREQGADLPGEKKKRAAELQNRLAELTQKYSENCLDATNAWEKIIHEESGLSGLPESAISAAKQDAEQKGHHDAWRFTLQAPSYIAVMTYADSEALREEIWRAFDEIGRGKSYNNQELVREILDLRQELAQLMGEKDFADHVTKRRMAGSGSKALQFTEDLFNKVSDQFQKEAEQIRQYKSDTKGEEKELLQPWEAAYWAEKQRKAHYDFDEETLRPYFPINKVIDGMFDIVQEIFDLRIEERDTRSGMWNMGSELQDTPGGDKEHTSRMPEPASPEAVATWHKEVKFYELFDARTDEMLGAFYADWHPRESKRGGAWMNYLITGNRDPEAGDRTPHLGLICGNLTPSVGDKPALLTHSEVETIFHEFGHLLHHLCGEVEVKSLNGVNVPWDFVELPSQIMENWCWERQSLDRFARHHETGEPIPDALFDKMLAARNYMKASFNVRQLSFGKMDLELHMNWPNTSKEDLDTFIEDALEGYAAEYKTKPKPKAYNMGHLFSHPVGYAAGYYSYKWAEVLDADAFTRFKEEGILNPKTGREFRDKILAKGNSKDPTELYKDFMGREPDPNALLRRDGIMYD</sequence>
<keyword evidence="14" id="KW-1185">Reference proteome</keyword>
<dbReference type="Proteomes" id="UP000247099">
    <property type="component" value="Unassembled WGS sequence"/>
</dbReference>
<dbReference type="InterPro" id="IPR001567">
    <property type="entry name" value="Pept_M3A_M3B_dom"/>
</dbReference>
<organism evidence="13 14">
    <name type="scientific">Coraliomargarita sinensis</name>
    <dbReference type="NCBI Taxonomy" id="2174842"/>
    <lineage>
        <taxon>Bacteria</taxon>
        <taxon>Pseudomonadati</taxon>
        <taxon>Verrucomicrobiota</taxon>
        <taxon>Opitutia</taxon>
        <taxon>Puniceicoccales</taxon>
        <taxon>Coraliomargaritaceae</taxon>
        <taxon>Coraliomargarita</taxon>
    </lineage>
</organism>
<dbReference type="RefSeq" id="WP_110129716.1">
    <property type="nucleotide sequence ID" value="NZ_QHJQ01000001.1"/>
</dbReference>
<dbReference type="InterPro" id="IPR024077">
    <property type="entry name" value="Neurolysin/TOP_dom2"/>
</dbReference>
<feature type="domain" description="Peptidase M3A/M3B catalytic" evidence="11">
    <location>
        <begin position="222"/>
        <end position="708"/>
    </location>
</feature>
<feature type="region of interest" description="Disordered" evidence="10">
    <location>
        <begin position="385"/>
        <end position="412"/>
    </location>
</feature>
<dbReference type="EMBL" id="QHJQ01000001">
    <property type="protein sequence ID" value="PXA05637.1"/>
    <property type="molecule type" value="Genomic_DNA"/>
</dbReference>
<dbReference type="PANTHER" id="PTHR43660:SF1">
    <property type="entry name" value="DIPEPTIDYL CARBOXYPEPTIDASE"/>
    <property type="match status" value="1"/>
</dbReference>
<evidence type="ECO:0000256" key="9">
    <source>
        <dbReference type="RuleBase" id="RU003435"/>
    </source>
</evidence>
<dbReference type="Gene3D" id="1.20.1050.40">
    <property type="entry name" value="Endopeptidase. Chain P, domain 1"/>
    <property type="match status" value="1"/>
</dbReference>
<keyword evidence="5 9" id="KW-0862">Zinc</keyword>
<dbReference type="CDD" id="cd06456">
    <property type="entry name" value="M3A_DCP"/>
    <property type="match status" value="1"/>
</dbReference>
<feature type="domain" description="Oligopeptidase A N-terminal" evidence="12">
    <location>
        <begin position="47"/>
        <end position="148"/>
    </location>
</feature>
<evidence type="ECO:0000256" key="3">
    <source>
        <dbReference type="ARBA" id="ARBA00022723"/>
    </source>
</evidence>
<evidence type="ECO:0000256" key="8">
    <source>
        <dbReference type="ARBA" id="ARBA00026100"/>
    </source>
</evidence>
<dbReference type="Pfam" id="PF01432">
    <property type="entry name" value="Peptidase_M3"/>
    <property type="match status" value="1"/>
</dbReference>
<dbReference type="GO" id="GO:0004222">
    <property type="term" value="F:metalloendopeptidase activity"/>
    <property type="evidence" value="ECO:0007669"/>
    <property type="project" value="UniProtKB-EC"/>
</dbReference>
<evidence type="ECO:0000256" key="1">
    <source>
        <dbReference type="ARBA" id="ARBA00006040"/>
    </source>
</evidence>
<dbReference type="Pfam" id="PF19310">
    <property type="entry name" value="TOP_N"/>
    <property type="match status" value="1"/>
</dbReference>
<evidence type="ECO:0000256" key="10">
    <source>
        <dbReference type="SAM" id="MobiDB-lite"/>
    </source>
</evidence>
<dbReference type="OrthoDB" id="9773538at2"/>
<comment type="catalytic activity">
    <reaction evidence="7">
        <text>Hydrolysis of oligopeptides, with broad specificity. Gly or Ala commonly occur as P1 or P1' residues, but more distant residues are also important, as is shown by the fact that Z-Gly-Pro-Gly-|-Gly-Pro-Ala is cleaved, but not Z-(Gly)(5).</text>
        <dbReference type="EC" id="3.4.24.70"/>
    </reaction>
</comment>
<comment type="similarity">
    <text evidence="1 9">Belongs to the peptidase M3 family.</text>
</comment>
<dbReference type="AlphaFoldDB" id="A0A317ZN71"/>
<name>A0A317ZN71_9BACT</name>
<keyword evidence="6 9" id="KW-0482">Metalloprotease</keyword>
<dbReference type="InterPro" id="IPR034005">
    <property type="entry name" value="M3A_DCP"/>
</dbReference>
<evidence type="ECO:0000259" key="11">
    <source>
        <dbReference type="Pfam" id="PF01432"/>
    </source>
</evidence>
<dbReference type="EC" id="3.4.24.70" evidence="8"/>
<reference evidence="13 14" key="1">
    <citation type="submission" date="2018-05" db="EMBL/GenBank/DDBJ databases">
        <title>Coraliomargarita sinensis sp. nov., isolated from a marine solar saltern.</title>
        <authorList>
            <person name="Zhou L.Y."/>
        </authorList>
    </citation>
    <scope>NUCLEOTIDE SEQUENCE [LARGE SCALE GENOMIC DNA]</scope>
    <source>
        <strain evidence="13 14">WN38</strain>
    </source>
</reference>
<dbReference type="FunCoup" id="A0A317ZN71">
    <property type="interactions" value="401"/>
</dbReference>
<accession>A0A317ZN71</accession>
<evidence type="ECO:0000313" key="14">
    <source>
        <dbReference type="Proteomes" id="UP000247099"/>
    </source>
</evidence>
<dbReference type="GO" id="GO:0046872">
    <property type="term" value="F:metal ion binding"/>
    <property type="evidence" value="ECO:0007669"/>
    <property type="project" value="UniProtKB-UniRule"/>
</dbReference>
<evidence type="ECO:0000256" key="6">
    <source>
        <dbReference type="ARBA" id="ARBA00023049"/>
    </source>
</evidence>
<evidence type="ECO:0000313" key="13">
    <source>
        <dbReference type="EMBL" id="PXA05637.1"/>
    </source>
</evidence>
<dbReference type="GO" id="GO:0006508">
    <property type="term" value="P:proteolysis"/>
    <property type="evidence" value="ECO:0007669"/>
    <property type="project" value="UniProtKB-KW"/>
</dbReference>
<evidence type="ECO:0000256" key="7">
    <source>
        <dbReference type="ARBA" id="ARBA00024603"/>
    </source>
</evidence>
<evidence type="ECO:0000259" key="12">
    <source>
        <dbReference type="Pfam" id="PF19310"/>
    </source>
</evidence>
<dbReference type="SUPFAM" id="SSF55486">
    <property type="entry name" value="Metalloproteases ('zincins'), catalytic domain"/>
    <property type="match status" value="1"/>
</dbReference>
<dbReference type="InterPro" id="IPR024080">
    <property type="entry name" value="Neurolysin/TOP_N"/>
</dbReference>
<dbReference type="InterPro" id="IPR045666">
    <property type="entry name" value="OpdA_N"/>
</dbReference>
<gene>
    <name evidence="13" type="ORF">DDZ13_01825</name>
</gene>
<dbReference type="PANTHER" id="PTHR43660">
    <property type="entry name" value="DIPEPTIDYL CARBOXYPEPTIDASE"/>
    <property type="match status" value="1"/>
</dbReference>
<dbReference type="InterPro" id="IPR024079">
    <property type="entry name" value="MetalloPept_cat_dom_sf"/>
</dbReference>